<dbReference type="AlphaFoldDB" id="A0A4Y4E464"/>
<dbReference type="PANTHER" id="PTHR44196">
    <property type="entry name" value="DEHYDROGENASE/REDUCTASE SDR FAMILY MEMBER 7B"/>
    <property type="match status" value="1"/>
</dbReference>
<dbReference type="RefSeq" id="WP_308463704.1">
    <property type="nucleotide sequence ID" value="NZ_BJNZ01000037.1"/>
</dbReference>
<dbReference type="PRINTS" id="PR00080">
    <property type="entry name" value="SDRFAMILY"/>
</dbReference>
<gene>
    <name evidence="4" type="ORF">CCE02nite_37660</name>
</gene>
<evidence type="ECO:0000256" key="3">
    <source>
        <dbReference type="RuleBase" id="RU000363"/>
    </source>
</evidence>
<protein>
    <recommendedName>
        <fullName evidence="6">Short-chain dehydrogenase</fullName>
    </recommendedName>
</protein>
<accession>A0A4Y4E464</accession>
<sequence length="296" mass="30286">MSAEAGAGGAMDVAPARTALVTGASRGIGRAIAVGLAAAGLDVALLARDADRLAGVAGEIAALDGSGAGRAVVVTADVTDAEAVAAAVAEAESALGGVDLLVNNAGRVDAEVPLWEADPDEWWAIVETNVRGPFLLARAVVPGMLARGGGRVVDLNSGAGSHDMDGASAYNASKTALLRLGANLHRSGNARGLRTFEVAPGVVQTDMTASMAMHEGRTEWTPVERTVEMVVAIARGELDAFSGAFVRVTHDSPESLRAAADEAARRGDSLPGLDARRLRVTRWGADDPMPGELPRR</sequence>
<evidence type="ECO:0008006" key="6">
    <source>
        <dbReference type="Google" id="ProtNLM"/>
    </source>
</evidence>
<reference evidence="4 5" key="1">
    <citation type="submission" date="2019-06" db="EMBL/GenBank/DDBJ databases">
        <title>Whole genome shotgun sequence of Cellulosimicrobium cellulans NBRC 15516.</title>
        <authorList>
            <person name="Hosoyama A."/>
            <person name="Uohara A."/>
            <person name="Ohji S."/>
            <person name="Ichikawa N."/>
        </authorList>
    </citation>
    <scope>NUCLEOTIDE SEQUENCE [LARGE SCALE GENOMIC DNA]</scope>
    <source>
        <strain evidence="4 5">NBRC 15516</strain>
    </source>
</reference>
<keyword evidence="2" id="KW-0560">Oxidoreductase</keyword>
<proteinExistence type="inferred from homology"/>
<organism evidence="4 5">
    <name type="scientific">Cellulosimicrobium cellulans</name>
    <name type="common">Arthrobacter luteus</name>
    <dbReference type="NCBI Taxonomy" id="1710"/>
    <lineage>
        <taxon>Bacteria</taxon>
        <taxon>Bacillati</taxon>
        <taxon>Actinomycetota</taxon>
        <taxon>Actinomycetes</taxon>
        <taxon>Micrococcales</taxon>
        <taxon>Promicromonosporaceae</taxon>
        <taxon>Cellulosimicrobium</taxon>
    </lineage>
</organism>
<dbReference type="EMBL" id="BJNZ01000037">
    <property type="protein sequence ID" value="GED11767.1"/>
    <property type="molecule type" value="Genomic_DNA"/>
</dbReference>
<dbReference type="PRINTS" id="PR00081">
    <property type="entry name" value="GDHRDH"/>
</dbReference>
<dbReference type="InterPro" id="IPR036291">
    <property type="entry name" value="NAD(P)-bd_dom_sf"/>
</dbReference>
<dbReference type="GO" id="GO:0016020">
    <property type="term" value="C:membrane"/>
    <property type="evidence" value="ECO:0007669"/>
    <property type="project" value="TreeGrafter"/>
</dbReference>
<dbReference type="Gene3D" id="3.40.50.720">
    <property type="entry name" value="NAD(P)-binding Rossmann-like Domain"/>
    <property type="match status" value="1"/>
</dbReference>
<dbReference type="Pfam" id="PF00106">
    <property type="entry name" value="adh_short"/>
    <property type="match status" value="1"/>
</dbReference>
<dbReference type="InterPro" id="IPR020904">
    <property type="entry name" value="Sc_DH/Rdtase_CS"/>
</dbReference>
<dbReference type="SUPFAM" id="SSF51735">
    <property type="entry name" value="NAD(P)-binding Rossmann-fold domains"/>
    <property type="match status" value="1"/>
</dbReference>
<comment type="similarity">
    <text evidence="1 3">Belongs to the short-chain dehydrogenases/reductases (SDR) family.</text>
</comment>
<dbReference type="PANTHER" id="PTHR44196:SF1">
    <property type="entry name" value="DEHYDROGENASE_REDUCTASE SDR FAMILY MEMBER 7B"/>
    <property type="match status" value="1"/>
</dbReference>
<dbReference type="PROSITE" id="PS00061">
    <property type="entry name" value="ADH_SHORT"/>
    <property type="match status" value="1"/>
</dbReference>
<evidence type="ECO:0000313" key="5">
    <source>
        <dbReference type="Proteomes" id="UP000316659"/>
    </source>
</evidence>
<name>A0A4Y4E464_CELCE</name>
<comment type="caution">
    <text evidence="4">The sequence shown here is derived from an EMBL/GenBank/DDBJ whole genome shotgun (WGS) entry which is preliminary data.</text>
</comment>
<dbReference type="Proteomes" id="UP000316659">
    <property type="component" value="Unassembled WGS sequence"/>
</dbReference>
<evidence type="ECO:0000256" key="2">
    <source>
        <dbReference type="ARBA" id="ARBA00023002"/>
    </source>
</evidence>
<dbReference type="GO" id="GO:0016491">
    <property type="term" value="F:oxidoreductase activity"/>
    <property type="evidence" value="ECO:0007669"/>
    <property type="project" value="UniProtKB-KW"/>
</dbReference>
<dbReference type="InterPro" id="IPR002347">
    <property type="entry name" value="SDR_fam"/>
</dbReference>
<evidence type="ECO:0000313" key="4">
    <source>
        <dbReference type="EMBL" id="GED11767.1"/>
    </source>
</evidence>
<dbReference type="CDD" id="cd05233">
    <property type="entry name" value="SDR_c"/>
    <property type="match status" value="1"/>
</dbReference>
<evidence type="ECO:0000256" key="1">
    <source>
        <dbReference type="ARBA" id="ARBA00006484"/>
    </source>
</evidence>